<protein>
    <submittedName>
        <fullName evidence="2">Uncharacterized protein</fullName>
    </submittedName>
</protein>
<dbReference type="KEGG" id="amon:H9L24_06825"/>
<sequence length="57" mass="6648">MNTTAFAEYKRMPADERDRLGFAKWQEEQRGKRALKELTQQQAGQARTAPEPRRTTP</sequence>
<evidence type="ECO:0000256" key="1">
    <source>
        <dbReference type="SAM" id="MobiDB-lite"/>
    </source>
</evidence>
<reference evidence="2 3" key="1">
    <citation type="submission" date="2020-08" db="EMBL/GenBank/DDBJ databases">
        <title>Genome sequence of Acidovorax monticola KACC 19171T.</title>
        <authorList>
            <person name="Hyun D.-W."/>
            <person name="Bae J.-W."/>
        </authorList>
    </citation>
    <scope>NUCLEOTIDE SEQUENCE [LARGE SCALE GENOMIC DNA]</scope>
    <source>
        <strain evidence="2 3">KACC 19171</strain>
    </source>
</reference>
<evidence type="ECO:0000313" key="2">
    <source>
        <dbReference type="EMBL" id="QNP60539.1"/>
    </source>
</evidence>
<dbReference type="Proteomes" id="UP000516057">
    <property type="component" value="Chromosome"/>
</dbReference>
<organism evidence="2 3">
    <name type="scientific">Paenacidovorax monticola</name>
    <dbReference type="NCBI Taxonomy" id="1926868"/>
    <lineage>
        <taxon>Bacteria</taxon>
        <taxon>Pseudomonadati</taxon>
        <taxon>Pseudomonadota</taxon>
        <taxon>Betaproteobacteria</taxon>
        <taxon>Burkholderiales</taxon>
        <taxon>Comamonadaceae</taxon>
        <taxon>Paenacidovorax</taxon>
    </lineage>
</organism>
<name>A0A7H0HJ23_9BURK</name>
<proteinExistence type="predicted"/>
<evidence type="ECO:0000313" key="3">
    <source>
        <dbReference type="Proteomes" id="UP000516057"/>
    </source>
</evidence>
<dbReference type="EMBL" id="CP060790">
    <property type="protein sequence ID" value="QNP60539.1"/>
    <property type="molecule type" value="Genomic_DNA"/>
</dbReference>
<dbReference type="RefSeq" id="WP_187737520.1">
    <property type="nucleotide sequence ID" value="NZ_CP060790.1"/>
</dbReference>
<keyword evidence="3" id="KW-1185">Reference proteome</keyword>
<dbReference type="AlphaFoldDB" id="A0A7H0HJ23"/>
<accession>A0A7H0HJ23</accession>
<gene>
    <name evidence="2" type="ORF">H9L24_06825</name>
</gene>
<feature type="region of interest" description="Disordered" evidence="1">
    <location>
        <begin position="31"/>
        <end position="57"/>
    </location>
</feature>